<gene>
    <name evidence="2" type="ORF">F6W96_13665</name>
</gene>
<dbReference type="GO" id="GO:0016853">
    <property type="term" value="F:isomerase activity"/>
    <property type="evidence" value="ECO:0007669"/>
    <property type="project" value="UniProtKB-KW"/>
</dbReference>
<dbReference type="InterPro" id="IPR017517">
    <property type="entry name" value="Maleyloyr_isom"/>
</dbReference>
<dbReference type="InterPro" id="IPR024344">
    <property type="entry name" value="MDMPI_metal-binding"/>
</dbReference>
<reference evidence="2 3" key="1">
    <citation type="journal article" date="2019" name="ACS Chem. Biol.">
        <title>Identification and Mobilization of a Cryptic Antibiotic Biosynthesis Gene Locus from a Human-Pathogenic Nocardia Isolate.</title>
        <authorList>
            <person name="Herisse M."/>
            <person name="Ishida K."/>
            <person name="Porter J.L."/>
            <person name="Howden B."/>
            <person name="Hertweck C."/>
            <person name="Stinear T.P."/>
            <person name="Pidot S.J."/>
        </authorList>
    </citation>
    <scope>NUCLEOTIDE SEQUENCE [LARGE SCALE GENOMIC DNA]</scope>
    <source>
        <strain evidence="2 3">AUSMDU00012715</strain>
    </source>
</reference>
<dbReference type="InterPro" id="IPR034660">
    <property type="entry name" value="DinB/YfiT-like"/>
</dbReference>
<evidence type="ECO:0000313" key="2">
    <source>
        <dbReference type="EMBL" id="QIS24175.1"/>
    </source>
</evidence>
<feature type="domain" description="Mycothiol-dependent maleylpyruvate isomerase metal-binding" evidence="1">
    <location>
        <begin position="2"/>
        <end position="85"/>
    </location>
</feature>
<dbReference type="Proteomes" id="UP000500953">
    <property type="component" value="Chromosome"/>
</dbReference>
<keyword evidence="2" id="KW-0413">Isomerase</keyword>
<organism evidence="2 3">
    <name type="scientific">Nocardia terpenica</name>
    <dbReference type="NCBI Taxonomy" id="455432"/>
    <lineage>
        <taxon>Bacteria</taxon>
        <taxon>Bacillati</taxon>
        <taxon>Actinomycetota</taxon>
        <taxon>Actinomycetes</taxon>
        <taxon>Mycobacteriales</taxon>
        <taxon>Nocardiaceae</taxon>
        <taxon>Nocardia</taxon>
    </lineage>
</organism>
<dbReference type="Gene3D" id="1.20.120.450">
    <property type="entry name" value="dinb family like domain"/>
    <property type="match status" value="1"/>
</dbReference>
<evidence type="ECO:0000259" key="1">
    <source>
        <dbReference type="Pfam" id="PF11716"/>
    </source>
</evidence>
<protein>
    <submittedName>
        <fullName evidence="2">Maleylpyruvate isomerase family mycothiol-dependent enzyme</fullName>
    </submittedName>
</protein>
<dbReference type="Pfam" id="PF11716">
    <property type="entry name" value="MDMPI_N"/>
    <property type="match status" value="1"/>
</dbReference>
<dbReference type="AlphaFoldDB" id="A0A6G9ZEY3"/>
<dbReference type="SUPFAM" id="SSF109854">
    <property type="entry name" value="DinB/YfiT-like putative metalloenzymes"/>
    <property type="match status" value="1"/>
</dbReference>
<sequence length="202" mass="22156">MLRAERAELIALLRTLTEDEWMTPSLCAGWRVRDVVGHLLYDTIPAPTYAAILLRNGLSADRVNDLLADKSKSLSTAQLLERLNAPGEHISRLLPRVALSDMVVHHQDIRRPLGRDRKIAPERLRAVLDHPDPFAKPGRYISGLRLIATDLNWSRGTGPEVRGPGEALILAMVGRPAALAELDGPGVSILRDRCTANSAGSR</sequence>
<dbReference type="NCBIfam" id="TIGR03083">
    <property type="entry name" value="maleylpyruvate isomerase family mycothiol-dependent enzyme"/>
    <property type="match status" value="1"/>
</dbReference>
<dbReference type="EMBL" id="CP046173">
    <property type="protein sequence ID" value="QIS24175.1"/>
    <property type="molecule type" value="Genomic_DNA"/>
</dbReference>
<proteinExistence type="predicted"/>
<keyword evidence="2" id="KW-0670">Pyruvate</keyword>
<name>A0A6G9ZEY3_9NOCA</name>
<evidence type="ECO:0000313" key="3">
    <source>
        <dbReference type="Proteomes" id="UP000500953"/>
    </source>
</evidence>
<accession>A0A6G9ZEY3</accession>
<dbReference type="GO" id="GO:0046872">
    <property type="term" value="F:metal ion binding"/>
    <property type="evidence" value="ECO:0007669"/>
    <property type="project" value="InterPro"/>
</dbReference>